<protein>
    <recommendedName>
        <fullName evidence="2">Laminin G domain-containing protein</fullName>
    </recommendedName>
</protein>
<evidence type="ECO:0008006" key="2">
    <source>
        <dbReference type="Google" id="ProtNLM"/>
    </source>
</evidence>
<comment type="caution">
    <text evidence="1">The sequence shown here is derived from an EMBL/GenBank/DDBJ whole genome shotgun (WGS) entry which is preliminary data.</text>
</comment>
<dbReference type="Gene3D" id="2.60.120.560">
    <property type="entry name" value="Exo-inulinase, domain 1"/>
    <property type="match status" value="1"/>
</dbReference>
<dbReference type="Pfam" id="PF13385">
    <property type="entry name" value="Laminin_G_3"/>
    <property type="match status" value="2"/>
</dbReference>
<dbReference type="EMBL" id="LAZR01009777">
    <property type="protein sequence ID" value="KKM70650.1"/>
    <property type="molecule type" value="Genomic_DNA"/>
</dbReference>
<name>A0A0F9M1V8_9ZZZZ</name>
<dbReference type="SUPFAM" id="SSF49899">
    <property type="entry name" value="Concanavalin A-like lectins/glucanases"/>
    <property type="match status" value="2"/>
</dbReference>
<feature type="non-terminal residue" evidence="1">
    <location>
        <position position="1335"/>
    </location>
</feature>
<evidence type="ECO:0000313" key="1">
    <source>
        <dbReference type="EMBL" id="KKM70650.1"/>
    </source>
</evidence>
<accession>A0A0F9M1V8</accession>
<organism evidence="1">
    <name type="scientific">marine sediment metagenome</name>
    <dbReference type="NCBI Taxonomy" id="412755"/>
    <lineage>
        <taxon>unclassified sequences</taxon>
        <taxon>metagenomes</taxon>
        <taxon>ecological metagenomes</taxon>
    </lineage>
</organism>
<sequence>MLINGYYIDFYNWVKKAANSVKFSEKGQYVVAKKEKELNVEHKLKFMVKNEFVAKQLQELFQNSEFHVVVIEGCDIAGYDGVYNLMKGSISADGGSTAWVGTIWLEDKAGHVRYSARQQQITSERAYILWEHAIDLSSVHAGRKDTYGTWSSNPIRCTADGGSEINRFTQGTEAHSNNEMSVDILLNTLVNEEVGLLVNYLNIDNYVKYSLFTDPVERVELSVIERGVETILFVSDSLPISMTTTNKINLKIIYAAGRYDLFYDNIHLTTIYDYTIVSGSLGIMTEKIDTEFSDWNAYNYPPPTYRAPAGHLDYKNPMPPSYTRARDGLLQNFVNFEEEVINKIYPSRIHVGEVRVWDTNDNDFSQAFIKPEPLRWTRVYDKNHNFNGLPYIENGLIGNLFTIDEIQIYVYDEANKKGSVSWLDFRQHPNREIWNNAQKNRKFQSGHQSFGNWTEEGLYFEAIDGQLGSDIVENLNAIPELTSNYFRGEGIKFSTKFKPIFNKRIDATRSLFSQAQGLLTIEGSTGTVSKSIFYKGADESIELQDGGTIVVKTDADTFPFDEFINLEVIDTHDYVDEALVYKNGLLLEREGGVTSTFNKVAGTFAIGNRTGSTERPFNGIIQEASARLTNQGYTIPRQLKQPLVYHSFDLENYDGADDIREFKDKGSAAVDLTVNGTGFEWKTDGRYNECIQVKDAGNGFANNTGLTTELDGMWDSYTVEFWMKYTDTVADFQYLLRVGIGSGNDTDTCSIFFHTSLGLVFQFGDNASSNTRGTSISASNFTDGEWHHVAMTVDLNAEWIQTYIDGVTSGANDFSGTGYVPYKTPSQMQVGDGTVDCYIDELIISDYVKFPHEFGVMLPDLYETGQIYSKYEFYYNEHGTLMRRSNTQSPVFKLEVINGIPSDNVSGTIGVLNGSNIALYAGGVGLGLRGTDDINNSGVYFEPTNDQIFRPTSDYTVQFHYMLDKVVDNISTLIYFRDVTGGSTPHYIRLLSTEKIELSSPSATITIDTDNSFALSVDKLYQISIVYDMNGSTGKGTIYIDGVFYADYNISGMVEKNTMHLAIGGVSNYQAGTISNLTIHHLAIPVRQLGFIIDDQELPVYYGRAGPTDDNSEHTFTQYILESIGPEMVEINLRESAYGLTIPYWMESGNPFMYFDWNENKVGGRASYGTHIKFDGIFKPTYAMAPRWNYQAGWTAARSRTPDEVTWDIGFQNMAHPLQCLFLSGAKNSQMIFVQTMASFVDGTDQTFIHSPASADEMFWMGSRLENESVQIFGIVPYNAANQTFFPITAMSNRPNGSMIFYSDGDSDDNTFLTLSHIAATQEIMAETEFDFNNK</sequence>
<gene>
    <name evidence="1" type="ORF">LCGC14_1438600</name>
</gene>
<reference evidence="1" key="1">
    <citation type="journal article" date="2015" name="Nature">
        <title>Complex archaea that bridge the gap between prokaryotes and eukaryotes.</title>
        <authorList>
            <person name="Spang A."/>
            <person name="Saw J.H."/>
            <person name="Jorgensen S.L."/>
            <person name="Zaremba-Niedzwiedzka K."/>
            <person name="Martijn J."/>
            <person name="Lind A.E."/>
            <person name="van Eijk R."/>
            <person name="Schleper C."/>
            <person name="Guy L."/>
            <person name="Ettema T.J."/>
        </authorList>
    </citation>
    <scope>NUCLEOTIDE SEQUENCE</scope>
</reference>
<dbReference type="InterPro" id="IPR013320">
    <property type="entry name" value="ConA-like_dom_sf"/>
</dbReference>
<proteinExistence type="predicted"/>
<dbReference type="Gene3D" id="2.60.120.200">
    <property type="match status" value="2"/>
</dbReference>